<comment type="function">
    <text evidence="1 14">DNA ligase that catalyzes the formation of phosphodiester linkages between 5'-phosphoryl and 3'-hydroxyl groups in double-stranded DNA using NAD as a coenzyme and as the energy source for the reaction. It is essential for DNA replication and repair of damaged DNA.</text>
</comment>
<evidence type="ECO:0000256" key="13">
    <source>
        <dbReference type="ARBA" id="ARBA00060881"/>
    </source>
</evidence>
<dbReference type="SUPFAM" id="SSF52113">
    <property type="entry name" value="BRCT domain"/>
    <property type="match status" value="1"/>
</dbReference>
<dbReference type="GO" id="GO:0006281">
    <property type="term" value="P:DNA repair"/>
    <property type="evidence" value="ECO:0007669"/>
    <property type="project" value="UniProtKB-KW"/>
</dbReference>
<dbReference type="Gene3D" id="6.20.10.30">
    <property type="match status" value="1"/>
</dbReference>
<dbReference type="Pfam" id="PF00533">
    <property type="entry name" value="BRCT"/>
    <property type="match status" value="1"/>
</dbReference>
<reference evidence="16" key="2">
    <citation type="journal article" date="2021" name="PeerJ">
        <title>Extensive microbial diversity within the chicken gut microbiome revealed by metagenomics and culture.</title>
        <authorList>
            <person name="Gilroy R."/>
            <person name="Ravi A."/>
            <person name="Getino M."/>
            <person name="Pursley I."/>
            <person name="Horton D.L."/>
            <person name="Alikhan N.F."/>
            <person name="Baker D."/>
            <person name="Gharbi K."/>
            <person name="Hall N."/>
            <person name="Watson M."/>
            <person name="Adriaenssens E.M."/>
            <person name="Foster-Nyarko E."/>
            <person name="Jarju S."/>
            <person name="Secka A."/>
            <person name="Antonio M."/>
            <person name="Oren A."/>
            <person name="Chaudhuri R.R."/>
            <person name="La Ragione R."/>
            <person name="Hildebrand F."/>
            <person name="Pallen M.J."/>
        </authorList>
    </citation>
    <scope>NUCLEOTIDE SEQUENCE</scope>
    <source>
        <strain evidence="16">2889</strain>
    </source>
</reference>
<dbReference type="FunFam" id="3.30.470.30:FF:000001">
    <property type="entry name" value="DNA ligase"/>
    <property type="match status" value="1"/>
</dbReference>
<dbReference type="Pfam" id="PF03120">
    <property type="entry name" value="OB_DNA_ligase"/>
    <property type="match status" value="1"/>
</dbReference>
<feature type="domain" description="BRCT" evidence="15">
    <location>
        <begin position="633"/>
        <end position="709"/>
    </location>
</feature>
<feature type="binding site" evidence="14">
    <location>
        <position position="118"/>
    </location>
    <ligand>
        <name>NAD(+)</name>
        <dbReference type="ChEBI" id="CHEBI:57540"/>
    </ligand>
</feature>
<evidence type="ECO:0000256" key="12">
    <source>
        <dbReference type="ARBA" id="ARBA00034005"/>
    </source>
</evidence>
<evidence type="ECO:0000256" key="11">
    <source>
        <dbReference type="ARBA" id="ARBA00023204"/>
    </source>
</evidence>
<dbReference type="PANTHER" id="PTHR23389">
    <property type="entry name" value="CHROMOSOME TRANSMISSION FIDELITY FACTOR 18"/>
    <property type="match status" value="1"/>
</dbReference>
<feature type="binding site" evidence="14">
    <location>
        <position position="439"/>
    </location>
    <ligand>
        <name>Zn(2+)</name>
        <dbReference type="ChEBI" id="CHEBI:29105"/>
    </ligand>
</feature>
<dbReference type="SUPFAM" id="SSF47781">
    <property type="entry name" value="RuvA domain 2-like"/>
    <property type="match status" value="1"/>
</dbReference>
<evidence type="ECO:0000256" key="4">
    <source>
        <dbReference type="ARBA" id="ARBA00022598"/>
    </source>
</evidence>
<keyword evidence="6 14" id="KW-0479">Metal-binding</keyword>
<accession>A0A9D9DTY0</accession>
<dbReference type="InterPro" id="IPR001357">
    <property type="entry name" value="BRCT_dom"/>
</dbReference>
<dbReference type="NCBIfam" id="NF005932">
    <property type="entry name" value="PRK07956.1"/>
    <property type="match status" value="1"/>
</dbReference>
<dbReference type="GO" id="GO:0003911">
    <property type="term" value="F:DNA ligase (NAD+) activity"/>
    <property type="evidence" value="ECO:0007669"/>
    <property type="project" value="UniProtKB-UniRule"/>
</dbReference>
<dbReference type="FunFam" id="1.10.150.20:FF:000006">
    <property type="entry name" value="DNA ligase"/>
    <property type="match status" value="1"/>
</dbReference>
<dbReference type="InterPro" id="IPR041663">
    <property type="entry name" value="DisA/LigA_HHH"/>
</dbReference>
<comment type="caution">
    <text evidence="16">The sequence shown here is derived from an EMBL/GenBank/DDBJ whole genome shotgun (WGS) entry which is preliminary data.</text>
</comment>
<dbReference type="Gene3D" id="1.10.287.610">
    <property type="entry name" value="Helix hairpin bin"/>
    <property type="match status" value="1"/>
</dbReference>
<dbReference type="InterPro" id="IPR012340">
    <property type="entry name" value="NA-bd_OB-fold"/>
</dbReference>
<dbReference type="SMART" id="SM00292">
    <property type="entry name" value="BRCT"/>
    <property type="match status" value="1"/>
</dbReference>
<evidence type="ECO:0000259" key="15">
    <source>
        <dbReference type="PROSITE" id="PS50172"/>
    </source>
</evidence>
<comment type="cofactor">
    <cofactor evidence="14">
        <name>Mg(2+)</name>
        <dbReference type="ChEBI" id="CHEBI:18420"/>
    </cofactor>
    <cofactor evidence="14">
        <name>Mn(2+)</name>
        <dbReference type="ChEBI" id="CHEBI:29035"/>
    </cofactor>
</comment>
<dbReference type="EC" id="6.5.1.2" evidence="2 14"/>
<evidence type="ECO:0000256" key="5">
    <source>
        <dbReference type="ARBA" id="ARBA00022705"/>
    </source>
</evidence>
<reference evidence="16" key="1">
    <citation type="submission" date="2020-10" db="EMBL/GenBank/DDBJ databases">
        <authorList>
            <person name="Gilroy R."/>
        </authorList>
    </citation>
    <scope>NUCLEOTIDE SEQUENCE</scope>
    <source>
        <strain evidence="16">2889</strain>
    </source>
</reference>
<dbReference type="Proteomes" id="UP000823612">
    <property type="component" value="Unassembled WGS sequence"/>
</dbReference>
<comment type="catalytic activity">
    <reaction evidence="12 14">
        <text>NAD(+) + (deoxyribonucleotide)n-3'-hydroxyl + 5'-phospho-(deoxyribonucleotide)m = (deoxyribonucleotide)n+m + AMP + beta-nicotinamide D-nucleotide.</text>
        <dbReference type="EC" id="6.5.1.2"/>
    </reaction>
</comment>
<dbReference type="CDD" id="cd17748">
    <property type="entry name" value="BRCT_DNA_ligase_like"/>
    <property type="match status" value="1"/>
</dbReference>
<evidence type="ECO:0000256" key="1">
    <source>
        <dbReference type="ARBA" id="ARBA00004067"/>
    </source>
</evidence>
<keyword evidence="14" id="KW-0464">Manganese</keyword>
<dbReference type="AlphaFoldDB" id="A0A9D9DTY0"/>
<proteinExistence type="inferred from homology"/>
<feature type="binding site" evidence="14">
    <location>
        <position position="141"/>
    </location>
    <ligand>
        <name>NAD(+)</name>
        <dbReference type="ChEBI" id="CHEBI:57540"/>
    </ligand>
</feature>
<feature type="binding site" evidence="14">
    <location>
        <begin position="88"/>
        <end position="89"/>
    </location>
    <ligand>
        <name>NAD(+)</name>
        <dbReference type="ChEBI" id="CHEBI:57540"/>
    </ligand>
</feature>
<dbReference type="NCBIfam" id="TIGR00575">
    <property type="entry name" value="dnlj"/>
    <property type="match status" value="1"/>
</dbReference>
<dbReference type="GO" id="GO:0046872">
    <property type="term" value="F:metal ion binding"/>
    <property type="evidence" value="ECO:0007669"/>
    <property type="project" value="UniProtKB-KW"/>
</dbReference>
<sequence>MTGKEASKNEARERISYLTRFLTECNQAYYVEDAPKISDYEFDMLLKELEGLEKQYPDWVLPGSPTQRVGGEPVKDFPTVVHSVPMLSLGNTYSREEVAEFDARLRKLSPEPFDYVCELKYDGLSISLTYDNGVLVQAVTRGDGIQGDEVTANVRTIRTVPLQLLPIPGGLAGPDLDTGHSGNVSQTAAAYPERFEIRGEVLMPRSSFMELNARREEIGESPFANPRNAASGSLKLQDPAEVSRRKLDCFLYFLLGPDIRLPDGSLADLHSERLEMARSWGFKTGDYYRRCAGLQEVYEYIDYWDKERENLPFDIDGIVIKVNQTHLWPVLGSTAKSPRWAIAYKFKAERVCTRLNSIDFQVGRTGAVTPVANLEPVALGGTLVKRASLHNADIISRMDVRIGDYVYVEKGGEVIPKIVGVEPARREAGSEPFEFIRNCPECGTPLVRKEGEAGHYCPNEEGCPPQIRGKLEHFISRKAMDIMSLGEGKVELLYDKGLVRNVADFYDLKYSDLYNIGKEIEGKDGTTRSLSFKKKTVENILQGVEASKQRPFERVLYALGIRYVGEATAKVLARHFQSMDALMAASEEELAQVDEIGEAIARSVHEFLRRDKERAVIERLAFHGLHLSYQEEQASTALAGTSWVISGTFSRPREEMKRLVEVHGGRMVSSISAKTDFVLAGTNMGPEKRKKAESLGIPLVSEEEFFRRIGESFPVQPSRPVQSELF</sequence>
<dbReference type="PROSITE" id="PS50172">
    <property type="entry name" value="BRCT"/>
    <property type="match status" value="1"/>
</dbReference>
<evidence type="ECO:0000256" key="8">
    <source>
        <dbReference type="ARBA" id="ARBA00022833"/>
    </source>
</evidence>
<evidence type="ECO:0000256" key="9">
    <source>
        <dbReference type="ARBA" id="ARBA00022842"/>
    </source>
</evidence>
<dbReference type="PIRSF" id="PIRSF001604">
    <property type="entry name" value="LigA"/>
    <property type="match status" value="1"/>
</dbReference>
<dbReference type="SUPFAM" id="SSF56091">
    <property type="entry name" value="DNA ligase/mRNA capping enzyme, catalytic domain"/>
    <property type="match status" value="1"/>
</dbReference>
<feature type="binding site" evidence="14">
    <location>
        <position position="345"/>
    </location>
    <ligand>
        <name>NAD(+)</name>
        <dbReference type="ChEBI" id="CHEBI:57540"/>
    </ligand>
</feature>
<dbReference type="Pfam" id="PF01653">
    <property type="entry name" value="DNA_ligase_aden"/>
    <property type="match status" value="2"/>
</dbReference>
<evidence type="ECO:0000256" key="14">
    <source>
        <dbReference type="HAMAP-Rule" id="MF_01588"/>
    </source>
</evidence>
<keyword evidence="9 14" id="KW-0460">Magnesium</keyword>
<feature type="binding site" evidence="14">
    <location>
        <position position="200"/>
    </location>
    <ligand>
        <name>NAD(+)</name>
        <dbReference type="ChEBI" id="CHEBI:57540"/>
    </ligand>
</feature>
<dbReference type="InterPro" id="IPR013839">
    <property type="entry name" value="DNAligase_adenylation"/>
</dbReference>
<feature type="binding site" evidence="14">
    <location>
        <position position="457"/>
    </location>
    <ligand>
        <name>Zn(2+)</name>
        <dbReference type="ChEBI" id="CHEBI:29105"/>
    </ligand>
</feature>
<dbReference type="InterPro" id="IPR001679">
    <property type="entry name" value="DNA_ligase"/>
</dbReference>
<keyword evidence="8 14" id="KW-0862">Zinc</keyword>
<dbReference type="SMART" id="SM00532">
    <property type="entry name" value="LIGANc"/>
    <property type="match status" value="1"/>
</dbReference>
<dbReference type="CDD" id="cd00114">
    <property type="entry name" value="LIGANc"/>
    <property type="match status" value="1"/>
</dbReference>
<keyword evidence="5 14" id="KW-0235">DNA replication</keyword>
<evidence type="ECO:0000256" key="7">
    <source>
        <dbReference type="ARBA" id="ARBA00022763"/>
    </source>
</evidence>
<dbReference type="EMBL" id="JADIMZ010000111">
    <property type="protein sequence ID" value="MBO8433152.1"/>
    <property type="molecule type" value="Genomic_DNA"/>
</dbReference>
<dbReference type="HAMAP" id="MF_01588">
    <property type="entry name" value="DNA_ligase_A"/>
    <property type="match status" value="1"/>
</dbReference>
<dbReference type="Pfam" id="PF03119">
    <property type="entry name" value="DNA_ligase_ZBD"/>
    <property type="match status" value="1"/>
</dbReference>
<dbReference type="GO" id="GO:0006260">
    <property type="term" value="P:DNA replication"/>
    <property type="evidence" value="ECO:0007669"/>
    <property type="project" value="UniProtKB-KW"/>
</dbReference>
<gene>
    <name evidence="14 16" type="primary">ligA</name>
    <name evidence="16" type="ORF">IAB08_07660</name>
</gene>
<dbReference type="InterPro" id="IPR004149">
    <property type="entry name" value="Znf_DNAligase_C4"/>
</dbReference>
<dbReference type="SUPFAM" id="SSF50249">
    <property type="entry name" value="Nucleic acid-binding proteins"/>
    <property type="match status" value="1"/>
</dbReference>
<dbReference type="PROSITE" id="PS01056">
    <property type="entry name" value="DNA_LIGASE_N2"/>
    <property type="match status" value="1"/>
</dbReference>
<dbReference type="Gene3D" id="3.40.50.10190">
    <property type="entry name" value="BRCT domain"/>
    <property type="match status" value="1"/>
</dbReference>
<evidence type="ECO:0000313" key="17">
    <source>
        <dbReference type="Proteomes" id="UP000823612"/>
    </source>
</evidence>
<dbReference type="GO" id="GO:0005829">
    <property type="term" value="C:cytosol"/>
    <property type="evidence" value="ECO:0007669"/>
    <property type="project" value="TreeGrafter"/>
</dbReference>
<dbReference type="InterPro" id="IPR010994">
    <property type="entry name" value="RuvA_2-like"/>
</dbReference>
<evidence type="ECO:0000313" key="16">
    <source>
        <dbReference type="EMBL" id="MBO8433152.1"/>
    </source>
</evidence>
<evidence type="ECO:0000256" key="2">
    <source>
        <dbReference type="ARBA" id="ARBA00012722"/>
    </source>
</evidence>
<keyword evidence="10 14" id="KW-0520">NAD</keyword>
<keyword evidence="11 14" id="KW-0234">DNA repair</keyword>
<feature type="binding site" evidence="14">
    <location>
        <begin position="39"/>
        <end position="43"/>
    </location>
    <ligand>
        <name>NAD(+)</name>
        <dbReference type="ChEBI" id="CHEBI:57540"/>
    </ligand>
</feature>
<keyword evidence="4 14" id="KW-0436">Ligase</keyword>
<dbReference type="Gene3D" id="2.40.50.140">
    <property type="entry name" value="Nucleic acid-binding proteins"/>
    <property type="match status" value="1"/>
</dbReference>
<keyword evidence="7 14" id="KW-0227">DNA damage</keyword>
<dbReference type="InterPro" id="IPR004150">
    <property type="entry name" value="NAD_DNA_ligase_OB"/>
</dbReference>
<dbReference type="InterPro" id="IPR033136">
    <property type="entry name" value="DNA_ligase_CS"/>
</dbReference>
<feature type="active site" description="N6-AMP-lysine intermediate" evidence="14">
    <location>
        <position position="120"/>
    </location>
</feature>
<protein>
    <recommendedName>
        <fullName evidence="3 14">DNA ligase</fullName>
        <ecNumber evidence="2 14">6.5.1.2</ecNumber>
    </recommendedName>
    <alternativeName>
        <fullName evidence="14">Polydeoxyribonucleotide synthase [NAD(+)]</fullName>
    </alternativeName>
</protein>
<name>A0A9D9DTY0_9BACT</name>
<dbReference type="Gene3D" id="1.10.150.20">
    <property type="entry name" value="5' to 3' exonuclease, C-terminal subdomain"/>
    <property type="match status" value="2"/>
</dbReference>
<evidence type="ECO:0000256" key="3">
    <source>
        <dbReference type="ARBA" id="ARBA00013308"/>
    </source>
</evidence>
<feature type="binding site" evidence="14">
    <location>
        <position position="463"/>
    </location>
    <ligand>
        <name>Zn(2+)</name>
        <dbReference type="ChEBI" id="CHEBI:29105"/>
    </ligand>
</feature>
<dbReference type="Gene3D" id="3.30.470.30">
    <property type="entry name" value="DNA ligase/mRNA capping enzyme"/>
    <property type="match status" value="1"/>
</dbReference>
<dbReference type="PANTHER" id="PTHR23389:SF9">
    <property type="entry name" value="DNA LIGASE"/>
    <property type="match status" value="1"/>
</dbReference>
<organism evidence="16 17">
    <name type="scientific">Candidatus Pullibacteroides excrementavium</name>
    <dbReference type="NCBI Taxonomy" id="2840905"/>
    <lineage>
        <taxon>Bacteria</taxon>
        <taxon>Pseudomonadati</taxon>
        <taxon>Bacteroidota</taxon>
        <taxon>Bacteroidia</taxon>
        <taxon>Bacteroidales</taxon>
        <taxon>Candidatus Pullibacteroides</taxon>
    </lineage>
</organism>
<feature type="binding site" evidence="14">
    <location>
        <position position="442"/>
    </location>
    <ligand>
        <name>Zn(2+)</name>
        <dbReference type="ChEBI" id="CHEBI:29105"/>
    </ligand>
</feature>
<feature type="binding site" evidence="14">
    <location>
        <position position="321"/>
    </location>
    <ligand>
        <name>NAD(+)</name>
        <dbReference type="ChEBI" id="CHEBI:57540"/>
    </ligand>
</feature>
<dbReference type="FunFam" id="2.40.50.140:FF:000012">
    <property type="entry name" value="DNA ligase"/>
    <property type="match status" value="1"/>
</dbReference>
<dbReference type="Pfam" id="PF12826">
    <property type="entry name" value="HHH_2"/>
    <property type="match status" value="1"/>
</dbReference>
<dbReference type="InterPro" id="IPR013840">
    <property type="entry name" value="DNAligase_N"/>
</dbReference>
<evidence type="ECO:0000256" key="10">
    <source>
        <dbReference type="ARBA" id="ARBA00023027"/>
    </source>
</evidence>
<dbReference type="InterPro" id="IPR036420">
    <property type="entry name" value="BRCT_dom_sf"/>
</dbReference>
<evidence type="ECO:0000256" key="6">
    <source>
        <dbReference type="ARBA" id="ARBA00022723"/>
    </source>
</evidence>
<comment type="similarity">
    <text evidence="13 14">Belongs to the NAD-dependent DNA ligase family. LigA subfamily.</text>
</comment>